<name>A0A7M5XI14_9CNID</name>
<dbReference type="OrthoDB" id="1741334at2759"/>
<proteinExistence type="inferred from homology"/>
<evidence type="ECO:0000256" key="10">
    <source>
        <dbReference type="ARBA" id="ARBA00023128"/>
    </source>
</evidence>
<evidence type="ECO:0000256" key="4">
    <source>
        <dbReference type="ARBA" id="ARBA00022723"/>
    </source>
</evidence>
<keyword evidence="6" id="KW-0067">ATP-binding</keyword>
<keyword evidence="8" id="KW-0408">Iron</keyword>
<evidence type="ECO:0000313" key="15">
    <source>
        <dbReference type="EnsemblMetazoa" id="CLYHEMP022245.1"/>
    </source>
</evidence>
<keyword evidence="3" id="KW-0004">4Fe-4S</keyword>
<comment type="function">
    <text evidence="12">Iron-sulfur cluster transfer protein involved in the assembly of the mitochondrial membrane respiratory chain NADH dehydrogenase (Complex I). May deliver one or more Fe-S clusters to complex I subunits.</text>
</comment>
<accession>A0A7M5XI14</accession>
<dbReference type="PANTHER" id="PTHR42961:SF2">
    <property type="entry name" value="IRON-SULFUR PROTEIN NUBPL"/>
    <property type="match status" value="1"/>
</dbReference>
<sequence>MKRFQMLVSRRVSLRIHRSQSTLTANQQKLMARGLPKKQPIQGVQNIVVVASGKGGVGKSTTTVNLAMAMMASQKGKSVGILDVDVFGPSIPKMMNLSGEPRVTKENLMIPQVNYGIKCMSMGFLVDENSPIIWRGPMVISAIQKLLFQVQWGHLDYLFIDMPPGTGDTQLSISQLIQINGAVIVTTPQDIALLDARRGAEMFKKVDIPILGLVQNMSQFVCPKCEHVTHVFGDNGAMKLVKDMNIELLGDVPLHLEIRETSDQGIPVVAASPSSPQSLAYCNIASKITEKLPT</sequence>
<dbReference type="Pfam" id="PF10609">
    <property type="entry name" value="ParA"/>
    <property type="match status" value="1"/>
</dbReference>
<reference evidence="15" key="1">
    <citation type="submission" date="2021-01" db="UniProtKB">
        <authorList>
            <consortium name="EnsemblMetazoa"/>
        </authorList>
    </citation>
    <scope>IDENTIFICATION</scope>
</reference>
<dbReference type="FunFam" id="3.40.50.300:FF:000709">
    <property type="entry name" value="Iron-sulfur protein NUBPL isoform X1"/>
    <property type="match status" value="1"/>
</dbReference>
<keyword evidence="4" id="KW-0479">Metal-binding</keyword>
<dbReference type="GO" id="GO:0016226">
    <property type="term" value="P:iron-sulfur cluster assembly"/>
    <property type="evidence" value="ECO:0007669"/>
    <property type="project" value="InterPro"/>
</dbReference>
<dbReference type="CDD" id="cd02037">
    <property type="entry name" value="Mrp_NBP35"/>
    <property type="match status" value="1"/>
</dbReference>
<dbReference type="HAMAP" id="MF_02040">
    <property type="entry name" value="Mrp_NBP35"/>
    <property type="match status" value="1"/>
</dbReference>
<dbReference type="AlphaFoldDB" id="A0A7M5XI14"/>
<keyword evidence="16" id="KW-1185">Reference proteome</keyword>
<dbReference type="SUPFAM" id="SSF52540">
    <property type="entry name" value="P-loop containing nucleoside triphosphate hydrolases"/>
    <property type="match status" value="1"/>
</dbReference>
<comment type="cofactor">
    <cofactor evidence="1">
        <name>[4Fe-4S] cluster</name>
        <dbReference type="ChEBI" id="CHEBI:49883"/>
    </cofactor>
</comment>
<dbReference type="InterPro" id="IPR044304">
    <property type="entry name" value="NUBPL-like"/>
</dbReference>
<evidence type="ECO:0000256" key="8">
    <source>
        <dbReference type="ARBA" id="ARBA00023004"/>
    </source>
</evidence>
<keyword evidence="9" id="KW-0411">Iron-sulfur</keyword>
<evidence type="ECO:0000256" key="12">
    <source>
        <dbReference type="ARBA" id="ARBA00056637"/>
    </source>
</evidence>
<evidence type="ECO:0000256" key="2">
    <source>
        <dbReference type="ARBA" id="ARBA00004173"/>
    </source>
</evidence>
<comment type="subcellular location">
    <subcellularLocation>
        <location evidence="2">Mitochondrion</location>
    </subcellularLocation>
</comment>
<evidence type="ECO:0000256" key="11">
    <source>
        <dbReference type="ARBA" id="ARBA00024036"/>
    </source>
</evidence>
<keyword evidence="7" id="KW-0809">Transit peptide</keyword>
<dbReference type="GO" id="GO:0005759">
    <property type="term" value="C:mitochondrial matrix"/>
    <property type="evidence" value="ECO:0007669"/>
    <property type="project" value="UniProtKB-ARBA"/>
</dbReference>
<keyword evidence="10" id="KW-0496">Mitochondrion</keyword>
<dbReference type="Proteomes" id="UP000594262">
    <property type="component" value="Unplaced"/>
</dbReference>
<evidence type="ECO:0000256" key="7">
    <source>
        <dbReference type="ARBA" id="ARBA00022946"/>
    </source>
</evidence>
<organism evidence="15 16">
    <name type="scientific">Clytia hemisphaerica</name>
    <dbReference type="NCBI Taxonomy" id="252671"/>
    <lineage>
        <taxon>Eukaryota</taxon>
        <taxon>Metazoa</taxon>
        <taxon>Cnidaria</taxon>
        <taxon>Hydrozoa</taxon>
        <taxon>Hydroidolina</taxon>
        <taxon>Leptothecata</taxon>
        <taxon>Obeliida</taxon>
        <taxon>Clytiidae</taxon>
        <taxon>Clytia</taxon>
    </lineage>
</organism>
<evidence type="ECO:0000256" key="14">
    <source>
        <dbReference type="ARBA" id="ARBA00081370"/>
    </source>
</evidence>
<evidence type="ECO:0000256" key="6">
    <source>
        <dbReference type="ARBA" id="ARBA00022840"/>
    </source>
</evidence>
<evidence type="ECO:0000256" key="9">
    <source>
        <dbReference type="ARBA" id="ARBA00023014"/>
    </source>
</evidence>
<evidence type="ECO:0000256" key="5">
    <source>
        <dbReference type="ARBA" id="ARBA00022741"/>
    </source>
</evidence>
<dbReference type="GO" id="GO:0051539">
    <property type="term" value="F:4 iron, 4 sulfur cluster binding"/>
    <property type="evidence" value="ECO:0007669"/>
    <property type="project" value="UniProtKB-KW"/>
</dbReference>
<dbReference type="GO" id="GO:0032981">
    <property type="term" value="P:mitochondrial respiratory chain complex I assembly"/>
    <property type="evidence" value="ECO:0007669"/>
    <property type="project" value="TreeGrafter"/>
</dbReference>
<evidence type="ECO:0000256" key="3">
    <source>
        <dbReference type="ARBA" id="ARBA00022485"/>
    </source>
</evidence>
<evidence type="ECO:0000256" key="13">
    <source>
        <dbReference type="ARBA" id="ARBA00069083"/>
    </source>
</evidence>
<dbReference type="PANTHER" id="PTHR42961">
    <property type="entry name" value="IRON-SULFUR PROTEIN NUBPL"/>
    <property type="match status" value="1"/>
</dbReference>
<keyword evidence="5" id="KW-0547">Nucleotide-binding</keyword>
<dbReference type="InterPro" id="IPR027417">
    <property type="entry name" value="P-loop_NTPase"/>
</dbReference>
<evidence type="ECO:0000313" key="16">
    <source>
        <dbReference type="Proteomes" id="UP000594262"/>
    </source>
</evidence>
<dbReference type="EnsemblMetazoa" id="CLYHEMT022245.1">
    <property type="protein sequence ID" value="CLYHEMP022245.1"/>
    <property type="gene ID" value="CLYHEMG022245"/>
</dbReference>
<dbReference type="GO" id="GO:0005524">
    <property type="term" value="F:ATP binding"/>
    <property type="evidence" value="ECO:0007669"/>
    <property type="project" value="UniProtKB-KW"/>
</dbReference>
<dbReference type="GO" id="GO:0046872">
    <property type="term" value="F:metal ion binding"/>
    <property type="evidence" value="ECO:0007669"/>
    <property type="project" value="UniProtKB-KW"/>
</dbReference>
<dbReference type="Gene3D" id="3.40.50.300">
    <property type="entry name" value="P-loop containing nucleotide triphosphate hydrolases"/>
    <property type="match status" value="1"/>
</dbReference>
<dbReference type="InterPro" id="IPR033756">
    <property type="entry name" value="YlxH/NBP35"/>
</dbReference>
<dbReference type="GO" id="GO:0140663">
    <property type="term" value="F:ATP-dependent FeS chaperone activity"/>
    <property type="evidence" value="ECO:0007669"/>
    <property type="project" value="InterPro"/>
</dbReference>
<dbReference type="InterPro" id="IPR019591">
    <property type="entry name" value="Mrp/NBP35_ATP-bd"/>
</dbReference>
<comment type="similarity">
    <text evidence="11">Belongs to the Mrp/NBP35 ATP-binding proteins family.</text>
</comment>
<protein>
    <recommendedName>
        <fullName evidence="13">Iron-sulfur cluster transfer protein NUBPL</fullName>
    </recommendedName>
    <alternativeName>
        <fullName evidence="14">Nucleotide-binding protein-like</fullName>
    </alternativeName>
</protein>
<evidence type="ECO:0000256" key="1">
    <source>
        <dbReference type="ARBA" id="ARBA00001966"/>
    </source>
</evidence>